<organism evidence="2 3">
    <name type="scientific">Streptomyces sodiiphilus</name>
    <dbReference type="NCBI Taxonomy" id="226217"/>
    <lineage>
        <taxon>Bacteria</taxon>
        <taxon>Bacillati</taxon>
        <taxon>Actinomycetota</taxon>
        <taxon>Actinomycetes</taxon>
        <taxon>Kitasatosporales</taxon>
        <taxon>Streptomycetaceae</taxon>
        <taxon>Streptomyces</taxon>
    </lineage>
</organism>
<reference evidence="3" key="1">
    <citation type="journal article" date="2019" name="Int. J. Syst. Evol. Microbiol.">
        <title>The Global Catalogue of Microorganisms (GCM) 10K type strain sequencing project: providing services to taxonomists for standard genome sequencing and annotation.</title>
        <authorList>
            <consortium name="The Broad Institute Genomics Platform"/>
            <consortium name="The Broad Institute Genome Sequencing Center for Infectious Disease"/>
            <person name="Wu L."/>
            <person name="Ma J."/>
        </authorList>
    </citation>
    <scope>NUCLEOTIDE SEQUENCE [LARGE SCALE GENOMIC DNA]</scope>
    <source>
        <strain evidence="3">JCM 13581</strain>
    </source>
</reference>
<dbReference type="EMBL" id="BAAAMJ010000009">
    <property type="protein sequence ID" value="GAA1902327.1"/>
    <property type="molecule type" value="Genomic_DNA"/>
</dbReference>
<accession>A0ABP5A5Y4</accession>
<gene>
    <name evidence="2" type="ORF">GCM10009716_10250</name>
</gene>
<evidence type="ECO:0000313" key="2">
    <source>
        <dbReference type="EMBL" id="GAA1902327.1"/>
    </source>
</evidence>
<feature type="domain" description="FAD-dependent urate hydroxylase HpyO/Asp monooxygenase CreE-like FAD/NAD(P)-binding" evidence="1">
    <location>
        <begin position="14"/>
        <end position="201"/>
    </location>
</feature>
<evidence type="ECO:0000313" key="3">
    <source>
        <dbReference type="Proteomes" id="UP001501303"/>
    </source>
</evidence>
<dbReference type="PANTHER" id="PTHR40254:SF1">
    <property type="entry name" value="BLR0577 PROTEIN"/>
    <property type="match status" value="1"/>
</dbReference>
<dbReference type="RefSeq" id="WP_344259201.1">
    <property type="nucleotide sequence ID" value="NZ_BAAAMJ010000009.1"/>
</dbReference>
<dbReference type="Pfam" id="PF13454">
    <property type="entry name" value="NAD_binding_9"/>
    <property type="match status" value="1"/>
</dbReference>
<comment type="caution">
    <text evidence="2">The sequence shown here is derived from an EMBL/GenBank/DDBJ whole genome shotgun (WGS) entry which is preliminary data.</text>
</comment>
<protein>
    <submittedName>
        <fullName evidence="2">FAD/NAD(P)-binding protein</fullName>
    </submittedName>
</protein>
<proteinExistence type="predicted"/>
<dbReference type="InterPro" id="IPR038732">
    <property type="entry name" value="HpyO/CreE_NAD-binding"/>
</dbReference>
<sequence>MTGTTRALRREICLVGAGPRGLSVLERLCAAEAAHPSAGALVVRLVDPSPPGPGRVWRVDQSLVLLMNTVSSQISLYPDSSVRLRGPLVRGPSLHEWARMLEDGRAELRGTGPATGPLLAQAAALQPDDYPSRALYGAYLTWVFRRIVESAPAHLEVVAHQARAVRLDDEGPAGEDGGQRLLLDDGTVLPGLSAVVLAQGHTALLPSAEERALDAFARRNGLRYFAPANPADLDLDAIPPGGQVIVRGLGLTFFDHLALLTVGRGGSFERSGRRLVYRPSGREPLLYAGSRRGVPYHARGENQKGAFGRIVPRVLTPERIEALRARSRAGKWVRFDTDIWPLISKEVRAVYYEALLAGRTGARGGEAFAERFLAAGSEADENAVLDASGVRQEEHWDWQRISRPTRDRNFRNSGEYREWLLEYLREDVRQAALGNLHGPLKAALDTLRDLRNEVRLLVDHCGLEGDSHRDDLYGRFTPLNAFLSIGPPSSRVEELIALIEAGVVEVAGPGLQVRPDETAGAFTARSAEVNGPPVRATTLIEARLHETDLHGTADPLMRHLLETGQCTAHRVPREDGTDLETGGLAVTRVPYRVIGQDGRAHRRRFAFGVPTESVHWVTAAGIRPGVGSVTLEDADTIAATVLALPPVRLPEIPPARRPVAEAVV</sequence>
<dbReference type="InterPro" id="IPR052189">
    <property type="entry name" value="L-asp_N-monooxygenase_NS-form"/>
</dbReference>
<dbReference type="PANTHER" id="PTHR40254">
    <property type="entry name" value="BLR0577 PROTEIN"/>
    <property type="match status" value="1"/>
</dbReference>
<evidence type="ECO:0000259" key="1">
    <source>
        <dbReference type="Pfam" id="PF13454"/>
    </source>
</evidence>
<dbReference type="Proteomes" id="UP001501303">
    <property type="component" value="Unassembled WGS sequence"/>
</dbReference>
<keyword evidence="3" id="KW-1185">Reference proteome</keyword>
<name>A0ABP5A5Y4_9ACTN</name>